<dbReference type="EMBL" id="PDFK01000001">
    <property type="protein sequence ID" value="PKU53024.1"/>
    <property type="molecule type" value="Genomic_DNA"/>
</dbReference>
<proteinExistence type="predicted"/>
<dbReference type="AlphaFoldDB" id="A0A2I0V3Z1"/>
<gene>
    <name evidence="1" type="ORF">CRI88_01450</name>
</gene>
<evidence type="ECO:0000313" key="2">
    <source>
        <dbReference type="Proteomes" id="UP000234956"/>
    </source>
</evidence>
<dbReference type="Proteomes" id="UP000234956">
    <property type="component" value="Unassembled WGS sequence"/>
</dbReference>
<dbReference type="RefSeq" id="WP_036128530.1">
    <property type="nucleotide sequence ID" value="NZ_JAZBNI010000003.1"/>
</dbReference>
<organism evidence="1 2">
    <name type="scientific">Lysinibacillus fusiformis</name>
    <dbReference type="NCBI Taxonomy" id="28031"/>
    <lineage>
        <taxon>Bacteria</taxon>
        <taxon>Bacillati</taxon>
        <taxon>Bacillota</taxon>
        <taxon>Bacilli</taxon>
        <taxon>Bacillales</taxon>
        <taxon>Bacillaceae</taxon>
        <taxon>Lysinibacillus</taxon>
    </lineage>
</organism>
<reference evidence="1 2" key="1">
    <citation type="submission" date="2017-10" db="EMBL/GenBank/DDBJ databases">
        <title>Draft genome of Lysinibacillus fusiformis strain Juneja, a laboratory-derived pathogen of Drosophila melanogaster.</title>
        <authorList>
            <person name="Smith B.R."/>
            <person name="Unckless R.L."/>
        </authorList>
    </citation>
    <scope>NUCLEOTIDE SEQUENCE [LARGE SCALE GENOMIC DNA]</scope>
    <source>
        <strain evidence="1 2">Juneja</strain>
    </source>
</reference>
<sequence length="267" mass="29270">MKKIIKSLIFVITAVLIFSNFAPILANANEMEKNNFLSSSKKLIDNSDFNSELGMVDKEAIEYLGSLQINVIEDNENFRIVESIENGKPMVAIFDKNSNVLTTQIKGDDSSKLVIDLNELAALEESLKESISGDISAFASSMKQDTFTNYEYTIEFTSPESWQLRRPNPDNPINWLYKDVKKTTGNATNLEKFKNAVNDLNDYEWKYIGAASGAGILAIAALIVGAINGGAGIAVGLAAAGVTGAAYNYAISMNRAAKDAHYYYFQV</sequence>
<protein>
    <submittedName>
        <fullName evidence="1">Glycine zipper family protein</fullName>
    </submittedName>
</protein>
<evidence type="ECO:0000313" key="1">
    <source>
        <dbReference type="EMBL" id="PKU53024.1"/>
    </source>
</evidence>
<name>A0A2I0V3Z1_9BACI</name>
<comment type="caution">
    <text evidence="1">The sequence shown here is derived from an EMBL/GenBank/DDBJ whole genome shotgun (WGS) entry which is preliminary data.</text>
</comment>
<accession>A0A2I0V3Z1</accession>
<dbReference type="NCBIfam" id="NF035925">
    <property type="entry name" value="Geo26A_fam"/>
    <property type="match status" value="1"/>
</dbReference>